<dbReference type="EMBL" id="AZHF01000004">
    <property type="protein sequence ID" value="OAA76977.1"/>
    <property type="molecule type" value="Genomic_DNA"/>
</dbReference>
<keyword evidence="6" id="KW-1185">Reference proteome</keyword>
<evidence type="ECO:0000313" key="6">
    <source>
        <dbReference type="Proteomes" id="UP000076881"/>
    </source>
</evidence>
<dbReference type="Proteomes" id="UP000076881">
    <property type="component" value="Unassembled WGS sequence"/>
</dbReference>
<evidence type="ECO:0000256" key="2">
    <source>
        <dbReference type="ARBA" id="ARBA00023043"/>
    </source>
</evidence>
<protein>
    <submittedName>
        <fullName evidence="5">Ankyrin repeat-containing domain protein</fullName>
    </submittedName>
</protein>
<proteinExistence type="predicted"/>
<accession>A0A168GVI2</accession>
<dbReference type="OrthoDB" id="20872at2759"/>
<dbReference type="PROSITE" id="PS50297">
    <property type="entry name" value="ANK_REP_REGION"/>
    <property type="match status" value="1"/>
</dbReference>
<comment type="caution">
    <text evidence="5">The sequence shown here is derived from an EMBL/GenBank/DDBJ whole genome shotgun (WGS) entry which is preliminary data.</text>
</comment>
<dbReference type="InterPro" id="IPR002110">
    <property type="entry name" value="Ankyrin_rpt"/>
</dbReference>
<evidence type="ECO:0000256" key="3">
    <source>
        <dbReference type="PROSITE-ProRule" id="PRU00023"/>
    </source>
</evidence>
<dbReference type="PANTHER" id="PTHR23206:SF8">
    <property type="entry name" value="ANKYRIN REPEAT AND KH DOMAIN-CONTAINING 1"/>
    <property type="match status" value="1"/>
</dbReference>
<feature type="region of interest" description="Disordered" evidence="4">
    <location>
        <begin position="633"/>
        <end position="684"/>
    </location>
</feature>
<keyword evidence="2 3" id="KW-0040">ANK repeat</keyword>
<dbReference type="PROSITE" id="PS50088">
    <property type="entry name" value="ANK_REPEAT"/>
    <property type="match status" value="2"/>
</dbReference>
<sequence length="684" mass="72198">MDSFSVASLTSVTSSISQRAVSGAGEIRSLQCAAAGHVSDSQPPLSDLVTLADLLEKASRDVEKLGQALSASSAVAERLQKKLKEALTASETTIAGLVKQLMRLDPSSLASVYVSYVHRQQRVVLAYSDLFQYYTQIVALPDREHQDKRLDTKDWQHLTEVATQAAQKATQSPNTIITIRASGPDGTSPLVYTAPASSSQRPDAYVEDEERGGFGSFVSSLKAMMSSVLPKPDPLVCALCEACARGDTRLVKGLLEQGANIDGKNENRDTPMHVAIQANQVAVAAVLVEGGADLEGALSSAKLPPLFQAAAAGQTGMAQMFLDHGCDPLQTSPYSTPYFYDVVEAGSVDGARLLLEHGCDVESTNSSGRTAIVAAVRRDSVPMVELLIAHGAKARGICDSSGGSLLGSTKNIEIVRVLLDAGADADSRGSSGCHVLVDAVTNRNLPIAYLLLSRGARGDRSTMSGQPLVITAIRDKQLHVRDKTELVRRLLQRGAKATCKDSGTPALRYALEQPGGLPDIVAMLLQHGAEANRCTMNSKTGETALLYAVRTGKGVEAGHLLKHGANPNEGCDGKQSGGSKGMVMLSPLVQAVVRRDADMIRLLRSYGARLDETMLEFAKVVVEQPQIYETITAPPVNSSASSSGGQQSSGRGLSVQVEISMGRNAPRAASPPPAYEAVSTLAGQ</sequence>
<dbReference type="InterPro" id="IPR036770">
    <property type="entry name" value="Ankyrin_rpt-contain_sf"/>
</dbReference>
<evidence type="ECO:0000256" key="4">
    <source>
        <dbReference type="SAM" id="MobiDB-lite"/>
    </source>
</evidence>
<reference evidence="5 6" key="1">
    <citation type="journal article" date="2016" name="Genome Biol. Evol.">
        <title>Divergent and convergent evolution of fungal pathogenicity.</title>
        <authorList>
            <person name="Shang Y."/>
            <person name="Xiao G."/>
            <person name="Zheng P."/>
            <person name="Cen K."/>
            <person name="Zhan S."/>
            <person name="Wang C."/>
        </authorList>
    </citation>
    <scope>NUCLEOTIDE SEQUENCE [LARGE SCALE GENOMIC DNA]</scope>
    <source>
        <strain evidence="5 6">RCEF 1005</strain>
    </source>
</reference>
<feature type="compositionally biased region" description="Low complexity" evidence="4">
    <location>
        <begin position="638"/>
        <end position="656"/>
    </location>
</feature>
<evidence type="ECO:0000256" key="1">
    <source>
        <dbReference type="ARBA" id="ARBA00022737"/>
    </source>
</evidence>
<feature type="repeat" description="ANK" evidence="3">
    <location>
        <begin position="267"/>
        <end position="299"/>
    </location>
</feature>
<keyword evidence="1" id="KW-0677">Repeat</keyword>
<dbReference type="SMART" id="SM00248">
    <property type="entry name" value="ANK"/>
    <property type="match status" value="11"/>
</dbReference>
<feature type="repeat" description="ANK" evidence="3">
    <location>
        <begin position="238"/>
        <end position="266"/>
    </location>
</feature>
<dbReference type="STRING" id="1081108.A0A168GVI2"/>
<organism evidence="5 6">
    <name type="scientific">Akanthomyces lecanii RCEF 1005</name>
    <dbReference type="NCBI Taxonomy" id="1081108"/>
    <lineage>
        <taxon>Eukaryota</taxon>
        <taxon>Fungi</taxon>
        <taxon>Dikarya</taxon>
        <taxon>Ascomycota</taxon>
        <taxon>Pezizomycotina</taxon>
        <taxon>Sordariomycetes</taxon>
        <taxon>Hypocreomycetidae</taxon>
        <taxon>Hypocreales</taxon>
        <taxon>Cordycipitaceae</taxon>
        <taxon>Akanthomyces</taxon>
        <taxon>Cordyceps confragosa</taxon>
    </lineage>
</organism>
<evidence type="ECO:0000313" key="5">
    <source>
        <dbReference type="EMBL" id="OAA76977.1"/>
    </source>
</evidence>
<dbReference type="PANTHER" id="PTHR23206">
    <property type="entry name" value="MASK PROTEIN"/>
    <property type="match status" value="1"/>
</dbReference>
<dbReference type="AlphaFoldDB" id="A0A168GVI2"/>
<dbReference type="Gene3D" id="1.25.40.20">
    <property type="entry name" value="Ankyrin repeat-containing domain"/>
    <property type="match status" value="2"/>
</dbReference>
<dbReference type="SUPFAM" id="SSF48403">
    <property type="entry name" value="Ankyrin repeat"/>
    <property type="match status" value="1"/>
</dbReference>
<name>A0A168GVI2_CORDF</name>
<dbReference type="Pfam" id="PF12796">
    <property type="entry name" value="Ank_2"/>
    <property type="match status" value="2"/>
</dbReference>
<dbReference type="InterPro" id="IPR051631">
    <property type="entry name" value="Ankyrin-KH/SAM_domain"/>
</dbReference>
<gene>
    <name evidence="5" type="ORF">LEL_06661</name>
</gene>